<name>A0A8H7ULM9_MORIS</name>
<keyword evidence="4" id="KW-1133">Transmembrane helix</keyword>
<keyword evidence="5" id="KW-0472">Membrane</keyword>
<dbReference type="GO" id="GO:0030003">
    <property type="term" value="P:intracellular monoatomic cation homeostasis"/>
    <property type="evidence" value="ECO:0007669"/>
    <property type="project" value="UniProtKB-ARBA"/>
</dbReference>
<dbReference type="Pfam" id="PF01545">
    <property type="entry name" value="Cation_efflux"/>
    <property type="match status" value="2"/>
</dbReference>
<evidence type="ECO:0000256" key="4">
    <source>
        <dbReference type="ARBA" id="ARBA00022989"/>
    </source>
</evidence>
<proteinExistence type="predicted"/>
<dbReference type="NCBIfam" id="TIGR01297">
    <property type="entry name" value="CDF"/>
    <property type="match status" value="2"/>
</dbReference>
<gene>
    <name evidence="8" type="ORF">INT43_002760</name>
</gene>
<comment type="caution">
    <text evidence="8">The sequence shown here is derived from an EMBL/GenBank/DDBJ whole genome shotgun (WGS) entry which is preliminary data.</text>
</comment>
<dbReference type="InterPro" id="IPR027470">
    <property type="entry name" value="Cation_efflux_CTD"/>
</dbReference>
<evidence type="ECO:0000313" key="9">
    <source>
        <dbReference type="Proteomes" id="UP000654370"/>
    </source>
</evidence>
<dbReference type="PANTHER" id="PTHR43840">
    <property type="entry name" value="MITOCHONDRIAL METAL TRANSPORTER 1-RELATED"/>
    <property type="match status" value="1"/>
</dbReference>
<evidence type="ECO:0000256" key="2">
    <source>
        <dbReference type="ARBA" id="ARBA00022448"/>
    </source>
</evidence>
<dbReference type="AlphaFoldDB" id="A0A8H7ULM9"/>
<evidence type="ECO:0000256" key="1">
    <source>
        <dbReference type="ARBA" id="ARBA00004141"/>
    </source>
</evidence>
<dbReference type="InterPro" id="IPR050291">
    <property type="entry name" value="CDF_Transporter"/>
</dbReference>
<evidence type="ECO:0000259" key="7">
    <source>
        <dbReference type="Pfam" id="PF16916"/>
    </source>
</evidence>
<keyword evidence="3" id="KW-0812">Transmembrane</keyword>
<dbReference type="Gene3D" id="3.30.70.1350">
    <property type="entry name" value="Cation efflux protein, cytoplasmic domain"/>
    <property type="match status" value="1"/>
</dbReference>
<evidence type="ECO:0008006" key="10">
    <source>
        <dbReference type="Google" id="ProtNLM"/>
    </source>
</evidence>
<dbReference type="InterPro" id="IPR058533">
    <property type="entry name" value="Cation_efflux_TM"/>
</dbReference>
<dbReference type="InterPro" id="IPR027469">
    <property type="entry name" value="Cation_efflux_TMD_sf"/>
</dbReference>
<dbReference type="PANTHER" id="PTHR43840:SF15">
    <property type="entry name" value="MITOCHONDRIAL METAL TRANSPORTER 1-RELATED"/>
    <property type="match status" value="1"/>
</dbReference>
<evidence type="ECO:0000256" key="5">
    <source>
        <dbReference type="ARBA" id="ARBA00023136"/>
    </source>
</evidence>
<sequence length="392" mass="42218">MSIARAIVRRSLGQRCLALQTTRTPSLTYLPYRRTHYTEHGHGHDHGHAHAHLMQTLTESGKRGTRITVIGLAANVGLTVSKGVAGWMLNSAALLADAGHSLSDMLSDFVTLYTYKKSRRPADNLYPYGYGKYETIGSLGVSTLLIGGALGIGWHSAELLLNVLQTPGVNESVSTAVATVVDPTTSPAVAETATHKVAAVTDHHGHALNPNAAWFALISIVVKEWLYRATIKVGLEEKSDVLIANAWHHRSDAYSSVVALAAIGGSYAGIPVLDPLGGLAVSALILKSGGDVMVSSLRELVDGSVDRTMLDDVEKAILQAKASNPDIVTYQSLRGRKTGPFYLLDMALHVNPKLNVVQAHELEEKVRRHIQHSCPEVKEIMIHVHAEPSPQS</sequence>
<feature type="domain" description="Cation efflux protein cytoplasmic" evidence="7">
    <location>
        <begin position="312"/>
        <end position="384"/>
    </location>
</feature>
<dbReference type="Pfam" id="PF16916">
    <property type="entry name" value="ZT_dimer"/>
    <property type="match status" value="1"/>
</dbReference>
<dbReference type="GO" id="GO:0016020">
    <property type="term" value="C:membrane"/>
    <property type="evidence" value="ECO:0007669"/>
    <property type="project" value="UniProtKB-SubCell"/>
</dbReference>
<feature type="domain" description="Cation efflux protein transmembrane" evidence="6">
    <location>
        <begin position="210"/>
        <end position="301"/>
    </location>
</feature>
<dbReference type="Proteomes" id="UP000654370">
    <property type="component" value="Unassembled WGS sequence"/>
</dbReference>
<protein>
    <recommendedName>
        <fullName evidence="10">Cation efflux protein cytoplasmic domain-containing protein</fullName>
    </recommendedName>
</protein>
<dbReference type="InterPro" id="IPR002524">
    <property type="entry name" value="Cation_efflux"/>
</dbReference>
<accession>A0A8H7ULM9</accession>
<evidence type="ECO:0000256" key="3">
    <source>
        <dbReference type="ARBA" id="ARBA00022692"/>
    </source>
</evidence>
<dbReference type="GO" id="GO:0098771">
    <property type="term" value="P:inorganic ion homeostasis"/>
    <property type="evidence" value="ECO:0007669"/>
    <property type="project" value="UniProtKB-ARBA"/>
</dbReference>
<evidence type="ECO:0000313" key="8">
    <source>
        <dbReference type="EMBL" id="KAG2186322.1"/>
    </source>
</evidence>
<dbReference type="SUPFAM" id="SSF160240">
    <property type="entry name" value="Cation efflux protein cytoplasmic domain-like"/>
    <property type="match status" value="1"/>
</dbReference>
<evidence type="ECO:0000259" key="6">
    <source>
        <dbReference type="Pfam" id="PF01545"/>
    </source>
</evidence>
<feature type="domain" description="Cation efflux protein transmembrane" evidence="6">
    <location>
        <begin position="69"/>
        <end position="175"/>
    </location>
</feature>
<keyword evidence="2" id="KW-0813">Transport</keyword>
<dbReference type="Gene3D" id="1.20.1510.10">
    <property type="entry name" value="Cation efflux protein transmembrane domain"/>
    <property type="match status" value="1"/>
</dbReference>
<organism evidence="8 9">
    <name type="scientific">Mortierella isabellina</name>
    <name type="common">Filamentous fungus</name>
    <name type="synonym">Umbelopsis isabellina</name>
    <dbReference type="NCBI Taxonomy" id="91625"/>
    <lineage>
        <taxon>Eukaryota</taxon>
        <taxon>Fungi</taxon>
        <taxon>Fungi incertae sedis</taxon>
        <taxon>Mucoromycota</taxon>
        <taxon>Mucoromycotina</taxon>
        <taxon>Umbelopsidomycetes</taxon>
        <taxon>Umbelopsidales</taxon>
        <taxon>Umbelopsidaceae</taxon>
        <taxon>Umbelopsis</taxon>
    </lineage>
</organism>
<comment type="subcellular location">
    <subcellularLocation>
        <location evidence="1">Membrane</location>
        <topology evidence="1">Multi-pass membrane protein</topology>
    </subcellularLocation>
</comment>
<dbReference type="SUPFAM" id="SSF161111">
    <property type="entry name" value="Cation efflux protein transmembrane domain-like"/>
    <property type="match status" value="1"/>
</dbReference>
<reference evidence="8" key="1">
    <citation type="submission" date="2020-12" db="EMBL/GenBank/DDBJ databases">
        <title>Metabolic potential, ecology and presence of endohyphal bacteria is reflected in genomic diversity of Mucoromycotina.</title>
        <authorList>
            <person name="Muszewska A."/>
            <person name="Okrasinska A."/>
            <person name="Steczkiewicz K."/>
            <person name="Drgas O."/>
            <person name="Orlowska M."/>
            <person name="Perlinska-Lenart U."/>
            <person name="Aleksandrzak-Piekarczyk T."/>
            <person name="Szatraj K."/>
            <person name="Zielenkiewicz U."/>
            <person name="Pilsyk S."/>
            <person name="Malc E."/>
            <person name="Mieczkowski P."/>
            <person name="Kruszewska J.S."/>
            <person name="Biernat P."/>
            <person name="Pawlowska J."/>
        </authorList>
    </citation>
    <scope>NUCLEOTIDE SEQUENCE</scope>
    <source>
        <strain evidence="8">WA0000067209</strain>
    </source>
</reference>
<dbReference type="GO" id="GO:0008324">
    <property type="term" value="F:monoatomic cation transmembrane transporter activity"/>
    <property type="evidence" value="ECO:0007669"/>
    <property type="project" value="InterPro"/>
</dbReference>
<dbReference type="EMBL" id="JAEPQZ010000001">
    <property type="protein sequence ID" value="KAG2186322.1"/>
    <property type="molecule type" value="Genomic_DNA"/>
</dbReference>
<keyword evidence="9" id="KW-1185">Reference proteome</keyword>
<dbReference type="OrthoDB" id="435980at2759"/>
<dbReference type="InterPro" id="IPR036837">
    <property type="entry name" value="Cation_efflux_CTD_sf"/>
</dbReference>